<evidence type="ECO:0000256" key="3">
    <source>
        <dbReference type="PIRNR" id="PIRNR036492"/>
    </source>
</evidence>
<dbReference type="PROSITE" id="PS00070">
    <property type="entry name" value="ALDEHYDE_DEHYDR_CYS"/>
    <property type="match status" value="1"/>
</dbReference>
<feature type="active site" evidence="4">
    <location>
        <position position="247"/>
    </location>
</feature>
<organism evidence="8 9">
    <name type="scientific">Terrabacter tumescens</name>
    <dbReference type="NCBI Taxonomy" id="60443"/>
    <lineage>
        <taxon>Bacteria</taxon>
        <taxon>Bacillati</taxon>
        <taxon>Actinomycetota</taxon>
        <taxon>Actinomycetes</taxon>
        <taxon>Micrococcales</taxon>
        <taxon>Intrasporangiaceae</taxon>
        <taxon>Terrabacter</taxon>
    </lineage>
</organism>
<evidence type="ECO:0000313" key="8">
    <source>
        <dbReference type="EMBL" id="GGM81442.1"/>
    </source>
</evidence>
<dbReference type="PANTHER" id="PTHR43570">
    <property type="entry name" value="ALDEHYDE DEHYDROGENASE"/>
    <property type="match status" value="1"/>
</dbReference>
<accession>A0ABQ2HH06</accession>
<dbReference type="PROSITE" id="PS00687">
    <property type="entry name" value="ALDEHYDE_DEHYDR_GLU"/>
    <property type="match status" value="1"/>
</dbReference>
<dbReference type="RefSeq" id="WP_052358175.1">
    <property type="nucleotide sequence ID" value="NZ_BMNZ01000001.1"/>
</dbReference>
<dbReference type="Proteomes" id="UP000623461">
    <property type="component" value="Unassembled WGS sequence"/>
</dbReference>
<dbReference type="InterPro" id="IPR016163">
    <property type="entry name" value="Ald_DH_C"/>
</dbReference>
<dbReference type="InterPro" id="IPR012394">
    <property type="entry name" value="Aldehyde_DH_NAD(P)"/>
</dbReference>
<evidence type="ECO:0000256" key="1">
    <source>
        <dbReference type="ARBA" id="ARBA00009986"/>
    </source>
</evidence>
<dbReference type="InterPro" id="IPR016160">
    <property type="entry name" value="Ald_DH_CS_CYS"/>
</dbReference>
<dbReference type="InterPro" id="IPR015590">
    <property type="entry name" value="Aldehyde_DH_dom"/>
</dbReference>
<sequence>MSETVSTTTPGEIPDETSGDGTSHPEQVGAVAGSAPADRLPADAVAAARRAFEQDVTKPRPWRVAQLRALRTLLVEHEHEIAQALHADLGKSATEAWVTETGFVVREIDHTLRHLRAWTAPRRVRVPLSLKPGRAKIVREPLGVVLVIAPWNYPVQLCLAPLVGALAAGNAVVLKPSEVAPATSALLARLLPMYLDTSAVHVVEGGVPETTELLAQRFDHIFYTGNGAVGRIVLEAATKHLTPVTLELGGKSPAYVSDDADLPVAAQRLVWGKFTNAGQTCVAPDYVIASRQTLEALKPLLVDAIRAAFGPDPSTSPDYGRIIGARHFDRLAALVDPARVVTGGRSDAATRYLEPTVVDVVDADDPRELVMREEIFGPVLPLVPVDGLDAAIDFVNRRDKPLALYVFTTSDAVRRRFERDTSSGALAFNVPLAHLAVPGLPFGGVGASGTGAYHGERSIELFSHAKSVLSLPTRPDTTVFVRPPFSSAKQQVIRRVAVPGRRRGGRGASGGAAPGAE</sequence>
<name>A0ABQ2HH06_9MICO</name>
<dbReference type="SUPFAM" id="SSF53720">
    <property type="entry name" value="ALDH-like"/>
    <property type="match status" value="1"/>
</dbReference>
<evidence type="ECO:0000313" key="9">
    <source>
        <dbReference type="Proteomes" id="UP000623461"/>
    </source>
</evidence>
<evidence type="ECO:0000256" key="2">
    <source>
        <dbReference type="ARBA" id="ARBA00023002"/>
    </source>
</evidence>
<evidence type="ECO:0000256" key="4">
    <source>
        <dbReference type="PROSITE-ProRule" id="PRU10007"/>
    </source>
</evidence>
<evidence type="ECO:0000256" key="5">
    <source>
        <dbReference type="RuleBase" id="RU003345"/>
    </source>
</evidence>
<dbReference type="InterPro" id="IPR016161">
    <property type="entry name" value="Ald_DH/histidinol_DH"/>
</dbReference>
<protein>
    <recommendedName>
        <fullName evidence="3">Aldehyde dehydrogenase</fullName>
    </recommendedName>
</protein>
<dbReference type="PIRSF" id="PIRSF036492">
    <property type="entry name" value="ALDH"/>
    <property type="match status" value="1"/>
</dbReference>
<gene>
    <name evidence="8" type="ORF">GCM10009721_02350</name>
</gene>
<dbReference type="Gene3D" id="3.40.605.10">
    <property type="entry name" value="Aldehyde Dehydrogenase, Chain A, domain 1"/>
    <property type="match status" value="1"/>
</dbReference>
<dbReference type="CDD" id="cd07087">
    <property type="entry name" value="ALDH_F3-13-14_CALDH-like"/>
    <property type="match status" value="1"/>
</dbReference>
<feature type="compositionally biased region" description="Polar residues" evidence="6">
    <location>
        <begin position="1"/>
        <end position="10"/>
    </location>
</feature>
<comment type="similarity">
    <text evidence="1 3 5">Belongs to the aldehyde dehydrogenase family.</text>
</comment>
<proteinExistence type="inferred from homology"/>
<evidence type="ECO:0000259" key="7">
    <source>
        <dbReference type="Pfam" id="PF00171"/>
    </source>
</evidence>
<dbReference type="PANTHER" id="PTHR43570:SF16">
    <property type="entry name" value="ALDEHYDE DEHYDROGENASE TYPE III, ISOFORM Q"/>
    <property type="match status" value="1"/>
</dbReference>
<feature type="region of interest" description="Disordered" evidence="6">
    <location>
        <begin position="1"/>
        <end position="37"/>
    </location>
</feature>
<comment type="caution">
    <text evidence="8">The sequence shown here is derived from an EMBL/GenBank/DDBJ whole genome shotgun (WGS) entry which is preliminary data.</text>
</comment>
<reference evidence="9" key="1">
    <citation type="journal article" date="2019" name="Int. J. Syst. Evol. Microbiol.">
        <title>The Global Catalogue of Microorganisms (GCM) 10K type strain sequencing project: providing services to taxonomists for standard genome sequencing and annotation.</title>
        <authorList>
            <consortium name="The Broad Institute Genomics Platform"/>
            <consortium name="The Broad Institute Genome Sequencing Center for Infectious Disease"/>
            <person name="Wu L."/>
            <person name="Ma J."/>
        </authorList>
    </citation>
    <scope>NUCLEOTIDE SEQUENCE [LARGE SCALE GENOMIC DNA]</scope>
    <source>
        <strain evidence="9">JCM 1365</strain>
    </source>
</reference>
<dbReference type="InterPro" id="IPR029510">
    <property type="entry name" value="Ald_DH_CS_GLU"/>
</dbReference>
<dbReference type="Gene3D" id="3.40.309.10">
    <property type="entry name" value="Aldehyde Dehydrogenase, Chain A, domain 2"/>
    <property type="match status" value="1"/>
</dbReference>
<evidence type="ECO:0000256" key="6">
    <source>
        <dbReference type="SAM" id="MobiDB-lite"/>
    </source>
</evidence>
<dbReference type="EMBL" id="BMNZ01000001">
    <property type="protein sequence ID" value="GGM81442.1"/>
    <property type="molecule type" value="Genomic_DNA"/>
</dbReference>
<dbReference type="InterPro" id="IPR016162">
    <property type="entry name" value="Ald_DH_N"/>
</dbReference>
<keyword evidence="9" id="KW-1185">Reference proteome</keyword>
<feature type="domain" description="Aldehyde dehydrogenase" evidence="7">
    <location>
        <begin position="43"/>
        <end position="468"/>
    </location>
</feature>
<keyword evidence="2 3" id="KW-0560">Oxidoreductase</keyword>
<dbReference type="Pfam" id="PF00171">
    <property type="entry name" value="Aldedh"/>
    <property type="match status" value="1"/>
</dbReference>